<comment type="caution">
    <text evidence="8">The sequence shown here is derived from an EMBL/GenBank/DDBJ whole genome shotgun (WGS) entry which is preliminary data.</text>
</comment>
<evidence type="ECO:0000256" key="4">
    <source>
        <dbReference type="ARBA" id="ARBA00022552"/>
    </source>
</evidence>
<dbReference type="PANTHER" id="PTHR11953:SF2">
    <property type="entry name" value="EXOSOME COMPLEX COMPONENT MTR3"/>
    <property type="match status" value="1"/>
</dbReference>
<dbReference type="InterPro" id="IPR020568">
    <property type="entry name" value="Ribosomal_Su5_D2-typ_SF"/>
</dbReference>
<name>A0AAV8A5F7_9EUKA</name>
<keyword evidence="3" id="KW-0963">Cytoplasm</keyword>
<keyword evidence="4" id="KW-0698">rRNA processing</keyword>
<evidence type="ECO:0000256" key="6">
    <source>
        <dbReference type="ARBA" id="ARBA00022884"/>
    </source>
</evidence>
<dbReference type="GO" id="GO:0034475">
    <property type="term" value="P:U4 snRNA 3'-end processing"/>
    <property type="evidence" value="ECO:0007669"/>
    <property type="project" value="TreeGrafter"/>
</dbReference>
<dbReference type="Gene3D" id="3.30.230.70">
    <property type="entry name" value="GHMP Kinase, N-terminal domain"/>
    <property type="match status" value="1"/>
</dbReference>
<dbReference type="GO" id="GO:0003723">
    <property type="term" value="F:RNA binding"/>
    <property type="evidence" value="ECO:0007669"/>
    <property type="project" value="UniProtKB-KW"/>
</dbReference>
<gene>
    <name evidence="8" type="ORF">M0812_01305</name>
</gene>
<dbReference type="GO" id="GO:0071028">
    <property type="term" value="P:nuclear mRNA surveillance"/>
    <property type="evidence" value="ECO:0007669"/>
    <property type="project" value="TreeGrafter"/>
</dbReference>
<dbReference type="AlphaFoldDB" id="A0AAV8A5F7"/>
<dbReference type="GO" id="GO:0006364">
    <property type="term" value="P:rRNA processing"/>
    <property type="evidence" value="ECO:0007669"/>
    <property type="project" value="UniProtKB-KW"/>
</dbReference>
<evidence type="ECO:0000256" key="7">
    <source>
        <dbReference type="ARBA" id="ARBA00023242"/>
    </source>
</evidence>
<dbReference type="GO" id="GO:0000176">
    <property type="term" value="C:nuclear exosome (RNase complex)"/>
    <property type="evidence" value="ECO:0007669"/>
    <property type="project" value="TreeGrafter"/>
</dbReference>
<dbReference type="InterPro" id="IPR027408">
    <property type="entry name" value="PNPase/RNase_PH_dom_sf"/>
</dbReference>
<dbReference type="Proteomes" id="UP001146793">
    <property type="component" value="Unassembled WGS sequence"/>
</dbReference>
<organism evidence="8 9">
    <name type="scientific">Anaeramoeba flamelloides</name>
    <dbReference type="NCBI Taxonomy" id="1746091"/>
    <lineage>
        <taxon>Eukaryota</taxon>
        <taxon>Metamonada</taxon>
        <taxon>Anaeramoebidae</taxon>
        <taxon>Anaeramoeba</taxon>
    </lineage>
</organism>
<proteinExistence type="predicted"/>
<dbReference type="SUPFAM" id="SSF54211">
    <property type="entry name" value="Ribosomal protein S5 domain 2-like"/>
    <property type="match status" value="1"/>
</dbReference>
<sequence>MENYHKSQVDVFVLVLEDDRDALSMPINTAIFVLNDAGIEIIDLVSACSFCKIEDSHIINLVAVEEQKNKIPSIKFLLTVERKMLDTEKWLDSIFNWEHY</sequence>
<dbReference type="GO" id="GO:0005730">
    <property type="term" value="C:nucleolus"/>
    <property type="evidence" value="ECO:0007669"/>
    <property type="project" value="TreeGrafter"/>
</dbReference>
<accession>A0AAV8A5F7</accession>
<evidence type="ECO:0000313" key="9">
    <source>
        <dbReference type="Proteomes" id="UP001146793"/>
    </source>
</evidence>
<evidence type="ECO:0000256" key="1">
    <source>
        <dbReference type="ARBA" id="ARBA00004123"/>
    </source>
</evidence>
<keyword evidence="7" id="KW-0539">Nucleus</keyword>
<protein>
    <submittedName>
        <fullName evidence="8">Exosome complex component mtr3</fullName>
    </submittedName>
</protein>
<dbReference type="InterPro" id="IPR050080">
    <property type="entry name" value="RNase_PH"/>
</dbReference>
<reference evidence="8" key="1">
    <citation type="submission" date="2022-08" db="EMBL/GenBank/DDBJ databases">
        <title>Novel sulphate-reducing endosymbionts in the free-living metamonad Anaeramoeba.</title>
        <authorList>
            <person name="Jerlstrom-Hultqvist J."/>
            <person name="Cepicka I."/>
            <person name="Gallot-Lavallee L."/>
            <person name="Salas-Leiva D."/>
            <person name="Curtis B.A."/>
            <person name="Zahonova K."/>
            <person name="Pipaliya S."/>
            <person name="Dacks J."/>
            <person name="Roger A.J."/>
        </authorList>
    </citation>
    <scope>NUCLEOTIDE SEQUENCE</scope>
    <source>
        <strain evidence="8">Busselton2</strain>
    </source>
</reference>
<keyword evidence="5" id="KW-0271">Exosome</keyword>
<evidence type="ECO:0000256" key="3">
    <source>
        <dbReference type="ARBA" id="ARBA00022490"/>
    </source>
</evidence>
<keyword evidence="6" id="KW-0694">RNA-binding</keyword>
<dbReference type="GO" id="GO:0071051">
    <property type="term" value="P:poly(A)-dependent snoRNA 3'-end processing"/>
    <property type="evidence" value="ECO:0007669"/>
    <property type="project" value="TreeGrafter"/>
</dbReference>
<dbReference type="PANTHER" id="PTHR11953">
    <property type="entry name" value="EXOSOME COMPLEX COMPONENT"/>
    <property type="match status" value="1"/>
</dbReference>
<dbReference type="EMBL" id="JANTQA010000015">
    <property type="protein sequence ID" value="KAJ3448820.1"/>
    <property type="molecule type" value="Genomic_DNA"/>
</dbReference>
<evidence type="ECO:0000256" key="2">
    <source>
        <dbReference type="ARBA" id="ARBA00004496"/>
    </source>
</evidence>
<dbReference type="GO" id="GO:0000177">
    <property type="term" value="C:cytoplasmic exosome (RNase complex)"/>
    <property type="evidence" value="ECO:0007669"/>
    <property type="project" value="TreeGrafter"/>
</dbReference>
<evidence type="ECO:0000313" key="8">
    <source>
        <dbReference type="EMBL" id="KAJ3448820.1"/>
    </source>
</evidence>
<dbReference type="GO" id="GO:0016075">
    <property type="term" value="P:rRNA catabolic process"/>
    <property type="evidence" value="ECO:0007669"/>
    <property type="project" value="TreeGrafter"/>
</dbReference>
<evidence type="ECO:0000256" key="5">
    <source>
        <dbReference type="ARBA" id="ARBA00022835"/>
    </source>
</evidence>
<comment type="subcellular location">
    <subcellularLocation>
        <location evidence="2">Cytoplasm</location>
    </subcellularLocation>
    <subcellularLocation>
        <location evidence="1">Nucleus</location>
    </subcellularLocation>
</comment>